<dbReference type="RefSeq" id="WP_379024285.1">
    <property type="nucleotide sequence ID" value="NZ_JBHRTA010000038.1"/>
</dbReference>
<protein>
    <recommendedName>
        <fullName evidence="4">DUF4345 domain-containing protein</fullName>
    </recommendedName>
</protein>
<proteinExistence type="predicted"/>
<keyword evidence="3" id="KW-1185">Reference proteome</keyword>
<reference evidence="3" key="1">
    <citation type="journal article" date="2019" name="Int. J. Syst. Evol. Microbiol.">
        <title>The Global Catalogue of Microorganisms (GCM) 10K type strain sequencing project: providing services to taxonomists for standard genome sequencing and annotation.</title>
        <authorList>
            <consortium name="The Broad Institute Genomics Platform"/>
            <consortium name="The Broad Institute Genome Sequencing Center for Infectious Disease"/>
            <person name="Wu L."/>
            <person name="Ma J."/>
        </authorList>
    </citation>
    <scope>NUCLEOTIDE SEQUENCE [LARGE SCALE GENOMIC DNA]</scope>
    <source>
        <strain evidence="3">KCTC 52416</strain>
    </source>
</reference>
<evidence type="ECO:0000313" key="3">
    <source>
        <dbReference type="Proteomes" id="UP001595526"/>
    </source>
</evidence>
<organism evidence="2 3">
    <name type="scientific">Parapedobacter deserti</name>
    <dbReference type="NCBI Taxonomy" id="1912957"/>
    <lineage>
        <taxon>Bacteria</taxon>
        <taxon>Pseudomonadati</taxon>
        <taxon>Bacteroidota</taxon>
        <taxon>Sphingobacteriia</taxon>
        <taxon>Sphingobacteriales</taxon>
        <taxon>Sphingobacteriaceae</taxon>
        <taxon>Parapedobacter</taxon>
    </lineage>
</organism>
<dbReference type="EMBL" id="JBHRTA010000038">
    <property type="protein sequence ID" value="MFC3199045.1"/>
    <property type="molecule type" value="Genomic_DNA"/>
</dbReference>
<evidence type="ECO:0000313" key="2">
    <source>
        <dbReference type="EMBL" id="MFC3199045.1"/>
    </source>
</evidence>
<comment type="caution">
    <text evidence="2">The sequence shown here is derived from an EMBL/GenBank/DDBJ whole genome shotgun (WGS) entry which is preliminary data.</text>
</comment>
<feature type="transmembrane region" description="Helical" evidence="1">
    <location>
        <begin position="100"/>
        <end position="120"/>
    </location>
</feature>
<feature type="transmembrane region" description="Helical" evidence="1">
    <location>
        <begin position="74"/>
        <end position="94"/>
    </location>
</feature>
<accession>A0ABV7JQ18</accession>
<gene>
    <name evidence="2" type="ORF">ACFOET_15580</name>
</gene>
<name>A0ABV7JQ18_9SPHI</name>
<keyword evidence="1" id="KW-0812">Transmembrane</keyword>
<dbReference type="Proteomes" id="UP001595526">
    <property type="component" value="Unassembled WGS sequence"/>
</dbReference>
<keyword evidence="1" id="KW-1133">Transmembrane helix</keyword>
<evidence type="ECO:0008006" key="4">
    <source>
        <dbReference type="Google" id="ProtNLM"/>
    </source>
</evidence>
<keyword evidence="1" id="KW-0472">Membrane</keyword>
<feature type="transmembrane region" description="Helical" evidence="1">
    <location>
        <begin position="50"/>
        <end position="67"/>
    </location>
</feature>
<sequence>MANASQHGVLSGVFLFQGAYFVITGLWPVLNMPSFIEATGPKQDTWLVEMVGLLATSIGVSFIVSSVRKERLPLVLAYTAAVSFLVMDLIYVMSGTISRVYLIDAAVQFIFIMFVTVFVVRKAQKAQRHG</sequence>
<evidence type="ECO:0000256" key="1">
    <source>
        <dbReference type="SAM" id="Phobius"/>
    </source>
</evidence>
<feature type="transmembrane region" description="Helical" evidence="1">
    <location>
        <begin position="12"/>
        <end position="30"/>
    </location>
</feature>